<dbReference type="EMBL" id="VXIT01000002">
    <property type="protein sequence ID" value="KAA6415083.1"/>
    <property type="molecule type" value="Genomic_DNA"/>
</dbReference>
<dbReference type="AlphaFoldDB" id="A0A5M8PZA7"/>
<evidence type="ECO:0000256" key="1">
    <source>
        <dbReference type="SAM" id="MobiDB-lite"/>
    </source>
</evidence>
<feature type="region of interest" description="Disordered" evidence="1">
    <location>
        <begin position="86"/>
        <end position="105"/>
    </location>
</feature>
<dbReference type="GO" id="GO:0006357">
    <property type="term" value="P:regulation of transcription by RNA polymerase II"/>
    <property type="evidence" value="ECO:0007669"/>
    <property type="project" value="InterPro"/>
</dbReference>
<evidence type="ECO:0000313" key="2">
    <source>
        <dbReference type="EMBL" id="KAA6415083.1"/>
    </source>
</evidence>
<dbReference type="InterPro" id="IPR036915">
    <property type="entry name" value="Cyclin-like_sf"/>
</dbReference>
<dbReference type="SUPFAM" id="SSF47954">
    <property type="entry name" value="Cyclin-like"/>
    <property type="match status" value="1"/>
</dbReference>
<organism evidence="2 3">
    <name type="scientific">Lasallia pustulata</name>
    <dbReference type="NCBI Taxonomy" id="136370"/>
    <lineage>
        <taxon>Eukaryota</taxon>
        <taxon>Fungi</taxon>
        <taxon>Dikarya</taxon>
        <taxon>Ascomycota</taxon>
        <taxon>Pezizomycotina</taxon>
        <taxon>Lecanoromycetes</taxon>
        <taxon>OSLEUM clade</taxon>
        <taxon>Umbilicariomycetidae</taxon>
        <taxon>Umbilicariales</taxon>
        <taxon>Umbilicariaceae</taxon>
        <taxon>Lasallia</taxon>
    </lineage>
</organism>
<evidence type="ECO:0000313" key="3">
    <source>
        <dbReference type="Proteomes" id="UP000324767"/>
    </source>
</evidence>
<reference evidence="2 3" key="1">
    <citation type="submission" date="2019-09" db="EMBL/GenBank/DDBJ databases">
        <title>The hologenome of the rock-dwelling lichen Lasallia pustulata.</title>
        <authorList>
            <person name="Greshake Tzovaras B."/>
            <person name="Segers F."/>
            <person name="Bicker A."/>
            <person name="Dal Grande F."/>
            <person name="Otte J."/>
            <person name="Hankeln T."/>
            <person name="Schmitt I."/>
            <person name="Ebersberger I."/>
        </authorList>
    </citation>
    <scope>NUCLEOTIDE SEQUENCE [LARGE SCALE GENOMIC DNA]</scope>
    <source>
        <strain evidence="2">A1-1</strain>
    </source>
</reference>
<dbReference type="InterPro" id="IPR048055">
    <property type="entry name" value="Cyclin-Q_first_cyclin_box"/>
</dbReference>
<dbReference type="GO" id="GO:0016538">
    <property type="term" value="F:cyclin-dependent protein serine/threonine kinase regulator activity"/>
    <property type="evidence" value="ECO:0007669"/>
    <property type="project" value="InterPro"/>
</dbReference>
<proteinExistence type="predicted"/>
<dbReference type="CDD" id="cd20534">
    <property type="entry name" value="CYCLIN_CCNM_CCNQ_rpt1"/>
    <property type="match status" value="1"/>
</dbReference>
<protein>
    <submittedName>
        <fullName evidence="2">Uncharacterized protein</fullName>
    </submittedName>
</protein>
<sequence length="263" mass="29500">MSTSKDGLSFAGAMADTLRLPDEALAMSYIYLHKYKRFLKSSEAPDLLDQYTLALATLSLATKSTESPRRLREILLPAYRLLHNPSSGTHATESQQPNLQATTDEPLRIPSSTYDTLRATLVRAELIVLRVLGFDLRIPLPQDFLPRYLERAMSDMLDGGRHAGDLEDYEAWPKEERDEYGVTGLMETGLGRACRASAMEACMSYDLANLYPARAVAAGCVWLNMEERGWNTGLETQKWLDRITSGKVDVEDLQEILAHLRTL</sequence>
<dbReference type="InterPro" id="IPR043198">
    <property type="entry name" value="Cyclin/Ssn8"/>
</dbReference>
<dbReference type="PANTHER" id="PTHR10026">
    <property type="entry name" value="CYCLIN"/>
    <property type="match status" value="1"/>
</dbReference>
<comment type="caution">
    <text evidence="2">The sequence shown here is derived from an EMBL/GenBank/DDBJ whole genome shotgun (WGS) entry which is preliminary data.</text>
</comment>
<name>A0A5M8PZA7_9LECA</name>
<gene>
    <name evidence="2" type="ORF">FRX48_01835</name>
</gene>
<accession>A0A5M8PZA7</accession>
<dbReference type="OrthoDB" id="25002at2759"/>
<dbReference type="Proteomes" id="UP000324767">
    <property type="component" value="Unassembled WGS sequence"/>
</dbReference>
<dbReference type="Gene3D" id="1.10.472.10">
    <property type="entry name" value="Cyclin-like"/>
    <property type="match status" value="1"/>
</dbReference>
<feature type="compositionally biased region" description="Polar residues" evidence="1">
    <location>
        <begin position="86"/>
        <end position="103"/>
    </location>
</feature>